<evidence type="ECO:0000313" key="1">
    <source>
        <dbReference type="EMBL" id="AOX17023.1"/>
    </source>
</evidence>
<gene>
    <name evidence="1" type="ORF">A0U89_07550</name>
</gene>
<dbReference type="STRING" id="153496.A0U89_07550"/>
<accession>A0A1D8UTP0</accession>
<evidence type="ECO:0000313" key="2">
    <source>
        <dbReference type="Proteomes" id="UP000179145"/>
    </source>
</evidence>
<keyword evidence="2" id="KW-1185">Reference proteome</keyword>
<organism evidence="1 2">
    <name type="scientific">Kozakia baliensis</name>
    <dbReference type="NCBI Taxonomy" id="153496"/>
    <lineage>
        <taxon>Bacteria</taxon>
        <taxon>Pseudomonadati</taxon>
        <taxon>Pseudomonadota</taxon>
        <taxon>Alphaproteobacteria</taxon>
        <taxon>Acetobacterales</taxon>
        <taxon>Acetobacteraceae</taxon>
        <taxon>Kozakia</taxon>
    </lineage>
</organism>
<dbReference type="Proteomes" id="UP000179145">
    <property type="component" value="Chromosome"/>
</dbReference>
<dbReference type="AlphaFoldDB" id="A0A1D8UTP0"/>
<dbReference type="KEGG" id="kba:A0U89_07550"/>
<name>A0A1D8UTP0_9PROT</name>
<proteinExistence type="predicted"/>
<reference evidence="1 2" key="1">
    <citation type="journal article" date="2016" name="Microb. Cell Fact.">
        <title>Dissection of exopolysaccharide biosynthesis in Kozakia baliensis.</title>
        <authorList>
            <person name="Brandt J.U."/>
            <person name="Jakob F."/>
            <person name="Behr J."/>
            <person name="Geissler A.J."/>
            <person name="Vogel R.F."/>
        </authorList>
    </citation>
    <scope>NUCLEOTIDE SEQUENCE [LARGE SCALE GENOMIC DNA]</scope>
    <source>
        <strain evidence="1 2">DSM 14400</strain>
    </source>
</reference>
<dbReference type="EMBL" id="CP014674">
    <property type="protein sequence ID" value="AOX17023.1"/>
    <property type="molecule type" value="Genomic_DNA"/>
</dbReference>
<sequence length="73" mass="8095">MPEGIPIGVPVRVQRKTTRNEKSARDDAMVAKVLNIGGGLPRGGENAKPLFMKSLYRKVRWPGRSLALERIPL</sequence>
<protein>
    <submittedName>
        <fullName evidence="1">Uncharacterized protein</fullName>
    </submittedName>
</protein>